<evidence type="ECO:0000313" key="3">
    <source>
        <dbReference type="Proteomes" id="UP001367508"/>
    </source>
</evidence>
<keyword evidence="1" id="KW-0472">Membrane</keyword>
<feature type="transmembrane region" description="Helical" evidence="1">
    <location>
        <begin position="61"/>
        <end position="80"/>
    </location>
</feature>
<keyword evidence="1" id="KW-1133">Transmembrane helix</keyword>
<evidence type="ECO:0000256" key="1">
    <source>
        <dbReference type="SAM" id="Phobius"/>
    </source>
</evidence>
<dbReference type="AlphaFoldDB" id="A0AAN9QA43"/>
<protein>
    <submittedName>
        <fullName evidence="2">Uncharacterized protein</fullName>
    </submittedName>
</protein>
<sequence length="91" mass="10208">MRDHGYGPLAYKRLGGYFKENCCWRDLNLDSGLPLANSKYNEHEANPVRSEMSLASGTLAFLHYPPYLVLHVPCILLLLVQTSDMSLKPVG</sequence>
<dbReference type="EMBL" id="JAYMYQ010000006">
    <property type="protein sequence ID" value="KAK7323523.1"/>
    <property type="molecule type" value="Genomic_DNA"/>
</dbReference>
<organism evidence="2 3">
    <name type="scientific">Canavalia gladiata</name>
    <name type="common">Sword bean</name>
    <name type="synonym">Dolichos gladiatus</name>
    <dbReference type="NCBI Taxonomy" id="3824"/>
    <lineage>
        <taxon>Eukaryota</taxon>
        <taxon>Viridiplantae</taxon>
        <taxon>Streptophyta</taxon>
        <taxon>Embryophyta</taxon>
        <taxon>Tracheophyta</taxon>
        <taxon>Spermatophyta</taxon>
        <taxon>Magnoliopsida</taxon>
        <taxon>eudicotyledons</taxon>
        <taxon>Gunneridae</taxon>
        <taxon>Pentapetalae</taxon>
        <taxon>rosids</taxon>
        <taxon>fabids</taxon>
        <taxon>Fabales</taxon>
        <taxon>Fabaceae</taxon>
        <taxon>Papilionoideae</taxon>
        <taxon>50 kb inversion clade</taxon>
        <taxon>NPAAA clade</taxon>
        <taxon>indigoferoid/millettioid clade</taxon>
        <taxon>Phaseoleae</taxon>
        <taxon>Canavalia</taxon>
    </lineage>
</organism>
<proteinExistence type="predicted"/>
<evidence type="ECO:0000313" key="2">
    <source>
        <dbReference type="EMBL" id="KAK7323523.1"/>
    </source>
</evidence>
<reference evidence="2 3" key="1">
    <citation type="submission" date="2024-01" db="EMBL/GenBank/DDBJ databases">
        <title>The genomes of 5 underutilized Papilionoideae crops provide insights into root nodulation and disease resistanc.</title>
        <authorList>
            <person name="Jiang F."/>
        </authorList>
    </citation>
    <scope>NUCLEOTIDE SEQUENCE [LARGE SCALE GENOMIC DNA]</scope>
    <source>
        <strain evidence="2">LVBAO_FW01</strain>
        <tissue evidence="2">Leaves</tissue>
    </source>
</reference>
<gene>
    <name evidence="2" type="ORF">VNO77_27000</name>
</gene>
<dbReference type="Proteomes" id="UP001367508">
    <property type="component" value="Unassembled WGS sequence"/>
</dbReference>
<accession>A0AAN9QA43</accession>
<keyword evidence="3" id="KW-1185">Reference proteome</keyword>
<comment type="caution">
    <text evidence="2">The sequence shown here is derived from an EMBL/GenBank/DDBJ whole genome shotgun (WGS) entry which is preliminary data.</text>
</comment>
<name>A0AAN9QA43_CANGL</name>
<keyword evidence="1" id="KW-0812">Transmembrane</keyword>